<evidence type="ECO:0000256" key="6">
    <source>
        <dbReference type="ARBA" id="ARBA00022989"/>
    </source>
</evidence>
<keyword evidence="5 9" id="KW-0812">Transmembrane</keyword>
<proteinExistence type="inferred from homology"/>
<evidence type="ECO:0000256" key="2">
    <source>
        <dbReference type="ARBA" id="ARBA00010692"/>
    </source>
</evidence>
<evidence type="ECO:0000256" key="3">
    <source>
        <dbReference type="ARBA" id="ARBA00022448"/>
    </source>
</evidence>
<keyword evidence="7 8" id="KW-0472">Membrane</keyword>
<keyword evidence="4 8" id="KW-1003">Cell membrane</keyword>
<feature type="transmembrane region" description="Helical" evidence="9">
    <location>
        <begin position="35"/>
        <end position="54"/>
    </location>
</feature>
<dbReference type="InterPro" id="IPR003784">
    <property type="entry name" value="BioY"/>
</dbReference>
<accession>A0A1I1YFD9</accession>
<dbReference type="GO" id="GO:0015225">
    <property type="term" value="F:biotin transmembrane transporter activity"/>
    <property type="evidence" value="ECO:0007669"/>
    <property type="project" value="UniProtKB-UniRule"/>
</dbReference>
<evidence type="ECO:0000256" key="1">
    <source>
        <dbReference type="ARBA" id="ARBA00004651"/>
    </source>
</evidence>
<evidence type="ECO:0000256" key="5">
    <source>
        <dbReference type="ARBA" id="ARBA00022692"/>
    </source>
</evidence>
<feature type="transmembrane region" description="Helical" evidence="9">
    <location>
        <begin position="61"/>
        <end position="85"/>
    </location>
</feature>
<evidence type="ECO:0000256" key="7">
    <source>
        <dbReference type="ARBA" id="ARBA00023136"/>
    </source>
</evidence>
<dbReference type="PIRSF" id="PIRSF016661">
    <property type="entry name" value="BioY"/>
    <property type="match status" value="1"/>
</dbReference>
<evidence type="ECO:0000313" key="11">
    <source>
        <dbReference type="Proteomes" id="UP000183410"/>
    </source>
</evidence>
<feature type="transmembrane region" description="Helical" evidence="9">
    <location>
        <begin position="123"/>
        <end position="147"/>
    </location>
</feature>
<protein>
    <recommendedName>
        <fullName evidence="8">Biotin transporter</fullName>
    </recommendedName>
</protein>
<keyword evidence="11" id="KW-1185">Reference proteome</keyword>
<evidence type="ECO:0000313" key="10">
    <source>
        <dbReference type="EMBL" id="SFE18032.1"/>
    </source>
</evidence>
<evidence type="ECO:0000256" key="4">
    <source>
        <dbReference type="ARBA" id="ARBA00022475"/>
    </source>
</evidence>
<name>A0A1I1YFD9_9BACL</name>
<dbReference type="Pfam" id="PF02632">
    <property type="entry name" value="BioY"/>
    <property type="match status" value="1"/>
</dbReference>
<dbReference type="PANTHER" id="PTHR34295:SF4">
    <property type="entry name" value="BIOTIN TRANSPORTER BIOY-RELATED"/>
    <property type="match status" value="1"/>
</dbReference>
<organism evidence="10 11">
    <name type="scientific">Paenibacillus algorifonticola</name>
    <dbReference type="NCBI Taxonomy" id="684063"/>
    <lineage>
        <taxon>Bacteria</taxon>
        <taxon>Bacillati</taxon>
        <taxon>Bacillota</taxon>
        <taxon>Bacilli</taxon>
        <taxon>Bacillales</taxon>
        <taxon>Paenibacillaceae</taxon>
        <taxon>Paenibacillus</taxon>
    </lineage>
</organism>
<dbReference type="EMBL" id="FONN01000001">
    <property type="protein sequence ID" value="SFE18032.1"/>
    <property type="molecule type" value="Genomic_DNA"/>
</dbReference>
<comment type="similarity">
    <text evidence="2 8">Belongs to the BioY family.</text>
</comment>
<feature type="transmembrane region" description="Helical" evidence="9">
    <location>
        <begin position="170"/>
        <end position="188"/>
    </location>
</feature>
<comment type="subcellular location">
    <subcellularLocation>
        <location evidence="1 8">Cell membrane</location>
        <topology evidence="1 8">Multi-pass membrane protein</topology>
    </subcellularLocation>
</comment>
<dbReference type="Gene3D" id="1.10.1760.20">
    <property type="match status" value="1"/>
</dbReference>
<keyword evidence="6 9" id="KW-1133">Transmembrane helix</keyword>
<feature type="transmembrane region" description="Helical" evidence="9">
    <location>
        <begin position="12"/>
        <end position="29"/>
    </location>
</feature>
<evidence type="ECO:0000256" key="8">
    <source>
        <dbReference type="PIRNR" id="PIRNR016661"/>
    </source>
</evidence>
<gene>
    <name evidence="10" type="ORF">SAMN04487969_101498</name>
</gene>
<dbReference type="GO" id="GO:0005886">
    <property type="term" value="C:plasma membrane"/>
    <property type="evidence" value="ECO:0007669"/>
    <property type="project" value="UniProtKB-SubCell"/>
</dbReference>
<dbReference type="PANTHER" id="PTHR34295">
    <property type="entry name" value="BIOTIN TRANSPORTER BIOY"/>
    <property type="match status" value="1"/>
</dbReference>
<evidence type="ECO:0000256" key="9">
    <source>
        <dbReference type="SAM" id="Phobius"/>
    </source>
</evidence>
<dbReference type="Proteomes" id="UP000183410">
    <property type="component" value="Unassembled WGS sequence"/>
</dbReference>
<reference evidence="11" key="1">
    <citation type="submission" date="2016-10" db="EMBL/GenBank/DDBJ databases">
        <authorList>
            <person name="Varghese N."/>
            <person name="Submissions S."/>
        </authorList>
    </citation>
    <scope>NUCLEOTIDE SEQUENCE [LARGE SCALE GENOMIC DNA]</scope>
    <source>
        <strain evidence="11">CGMCC 1.10223</strain>
    </source>
</reference>
<sequence length="209" mass="22241">MIKSNTNIRSMVYIALFAALFIVMSSLQFKFAASPVPITLQTLAVALAGLFLGARNGFLSILIVIVLATIGLPLINGNGGFGMIAGPTGGFLVAFPFCAMLVGFFTSKLLHSSFAAKNRIATAILLFVIFELFSSFFAYVIGIPWLMQATGLSFQKAMINGCYPFLPGDAAKSVLAVIITMALKPYILRIQASAGKKNTEPAVPFTTTP</sequence>
<dbReference type="AlphaFoldDB" id="A0A1I1YFD9"/>
<feature type="transmembrane region" description="Helical" evidence="9">
    <location>
        <begin position="91"/>
        <end position="111"/>
    </location>
</feature>
<dbReference type="RefSeq" id="WP_231594199.1">
    <property type="nucleotide sequence ID" value="NZ_FONN01000001.1"/>
</dbReference>
<keyword evidence="3 8" id="KW-0813">Transport</keyword>